<dbReference type="AlphaFoldDB" id="A0AAD5U3K9"/>
<dbReference type="EMBL" id="JADGJW010000213">
    <property type="protein sequence ID" value="KAJ3221709.1"/>
    <property type="molecule type" value="Genomic_DNA"/>
</dbReference>
<gene>
    <name evidence="2" type="ORF">HK099_003198</name>
</gene>
<feature type="domain" description="Membrane anchor Opy2 N-terminal" evidence="1">
    <location>
        <begin position="7"/>
        <end position="42"/>
    </location>
</feature>
<keyword evidence="3" id="KW-1185">Reference proteome</keyword>
<evidence type="ECO:0000313" key="2">
    <source>
        <dbReference type="EMBL" id="KAJ3221709.1"/>
    </source>
</evidence>
<reference evidence="2" key="1">
    <citation type="submission" date="2020-05" db="EMBL/GenBank/DDBJ databases">
        <title>Phylogenomic resolution of chytrid fungi.</title>
        <authorList>
            <person name="Stajich J.E."/>
            <person name="Amses K."/>
            <person name="Simmons R."/>
            <person name="Seto K."/>
            <person name="Myers J."/>
            <person name="Bonds A."/>
            <person name="Quandt C.A."/>
            <person name="Barry K."/>
            <person name="Liu P."/>
            <person name="Grigoriev I."/>
            <person name="Longcore J.E."/>
            <person name="James T.Y."/>
        </authorList>
    </citation>
    <scope>NUCLEOTIDE SEQUENCE</scope>
    <source>
        <strain evidence="2">JEL0476</strain>
    </source>
</reference>
<protein>
    <recommendedName>
        <fullName evidence="1">Membrane anchor Opy2 N-terminal domain-containing protein</fullName>
    </recommendedName>
</protein>
<dbReference type="Proteomes" id="UP001211065">
    <property type="component" value="Unassembled WGS sequence"/>
</dbReference>
<organism evidence="2 3">
    <name type="scientific">Clydaea vesicula</name>
    <dbReference type="NCBI Taxonomy" id="447962"/>
    <lineage>
        <taxon>Eukaryota</taxon>
        <taxon>Fungi</taxon>
        <taxon>Fungi incertae sedis</taxon>
        <taxon>Chytridiomycota</taxon>
        <taxon>Chytridiomycota incertae sedis</taxon>
        <taxon>Chytridiomycetes</taxon>
        <taxon>Lobulomycetales</taxon>
        <taxon>Lobulomycetaceae</taxon>
        <taxon>Clydaea</taxon>
    </lineage>
</organism>
<name>A0AAD5U3K9_9FUNG</name>
<evidence type="ECO:0000313" key="3">
    <source>
        <dbReference type="Proteomes" id="UP001211065"/>
    </source>
</evidence>
<dbReference type="Pfam" id="PF09463">
    <property type="entry name" value="Opy2"/>
    <property type="match status" value="1"/>
</dbReference>
<sequence>MLFLDSVLCPQVMPSCDAVRCASGHRCEVFPQTASTCAEAKCVEDSILCPQVMPSCDTVRCASGFQCEVFPQTEFECAKAECVEVEPVCTIMQTKFDKECCLAHTHDWTCSWTDATADEEGHCFCSSWDK</sequence>
<comment type="caution">
    <text evidence="2">The sequence shown here is derived from an EMBL/GenBank/DDBJ whole genome shotgun (WGS) entry which is preliminary data.</text>
</comment>
<proteinExistence type="predicted"/>
<evidence type="ECO:0000259" key="1">
    <source>
        <dbReference type="Pfam" id="PF09463"/>
    </source>
</evidence>
<dbReference type="InterPro" id="IPR018571">
    <property type="entry name" value="Membrane_anchor_Opy2_N"/>
</dbReference>
<accession>A0AAD5U3K9</accession>